<evidence type="ECO:0000256" key="2">
    <source>
        <dbReference type="ARBA" id="ARBA00010136"/>
    </source>
</evidence>
<dbReference type="Pfam" id="PF11838">
    <property type="entry name" value="ERAP1_C"/>
    <property type="match status" value="1"/>
</dbReference>
<evidence type="ECO:0000256" key="7">
    <source>
        <dbReference type="ARBA" id="ARBA00022723"/>
    </source>
</evidence>
<evidence type="ECO:0000256" key="16">
    <source>
        <dbReference type="PIRSR" id="PIRSR634016-3"/>
    </source>
</evidence>
<keyword evidence="5 18" id="KW-0645">Protease</keyword>
<comment type="cofactor">
    <cofactor evidence="16 18">
        <name>Zn(2+)</name>
        <dbReference type="ChEBI" id="CHEBI:29105"/>
    </cofactor>
    <text evidence="16 18">Binds 1 zinc ion per subunit.</text>
</comment>
<dbReference type="SUPFAM" id="SSF55486">
    <property type="entry name" value="Metalloproteases ('zincins'), catalytic domain"/>
    <property type="match status" value="1"/>
</dbReference>
<evidence type="ECO:0000256" key="1">
    <source>
        <dbReference type="ARBA" id="ARBA00004401"/>
    </source>
</evidence>
<feature type="binding site" evidence="16">
    <location>
        <position position="301"/>
    </location>
    <ligand>
        <name>Zn(2+)</name>
        <dbReference type="ChEBI" id="CHEBI:29105"/>
        <note>catalytic</note>
    </ligand>
</feature>
<feature type="site" description="Transition state stabilizer" evidence="17">
    <location>
        <position position="387"/>
    </location>
</feature>
<dbReference type="GO" id="GO:0042277">
    <property type="term" value="F:peptide binding"/>
    <property type="evidence" value="ECO:0007669"/>
    <property type="project" value="TreeGrafter"/>
</dbReference>
<evidence type="ECO:0000256" key="17">
    <source>
        <dbReference type="PIRSR" id="PIRSR634016-4"/>
    </source>
</evidence>
<proteinExistence type="inferred from homology"/>
<comment type="subcellular location">
    <subcellularLocation>
        <location evidence="1">Cell membrane</location>
        <topology evidence="1">Single-pass type II membrane protein</topology>
    </subcellularLocation>
</comment>
<dbReference type="Gene3D" id="2.60.40.1910">
    <property type="match status" value="1"/>
</dbReference>
<evidence type="ECO:0000259" key="19">
    <source>
        <dbReference type="Pfam" id="PF01433"/>
    </source>
</evidence>
<evidence type="ECO:0000256" key="12">
    <source>
        <dbReference type="ARBA" id="ARBA00023136"/>
    </source>
</evidence>
<keyword evidence="12" id="KW-0472">Membrane</keyword>
<feature type="binding site" evidence="16">
    <location>
        <position position="305"/>
    </location>
    <ligand>
        <name>Zn(2+)</name>
        <dbReference type="ChEBI" id="CHEBI:29105"/>
        <note>catalytic</note>
    </ligand>
</feature>
<dbReference type="GO" id="GO:0043171">
    <property type="term" value="P:peptide catabolic process"/>
    <property type="evidence" value="ECO:0007669"/>
    <property type="project" value="TreeGrafter"/>
</dbReference>
<dbReference type="PANTHER" id="PTHR11533:SF276">
    <property type="entry name" value="GLUTAMYL AMINOPEPTIDASE"/>
    <property type="match status" value="1"/>
</dbReference>
<name>A0AA85K0M9_TRIRE</name>
<dbReference type="GO" id="GO:0005615">
    <property type="term" value="C:extracellular space"/>
    <property type="evidence" value="ECO:0007669"/>
    <property type="project" value="TreeGrafter"/>
</dbReference>
<evidence type="ECO:0000256" key="8">
    <source>
        <dbReference type="ARBA" id="ARBA00022801"/>
    </source>
</evidence>
<evidence type="ECO:0000256" key="4">
    <source>
        <dbReference type="ARBA" id="ARBA00022475"/>
    </source>
</evidence>
<dbReference type="Gene3D" id="1.10.390.10">
    <property type="entry name" value="Neutral Protease Domain 2"/>
    <property type="match status" value="1"/>
</dbReference>
<dbReference type="InterPro" id="IPR045357">
    <property type="entry name" value="Aminopeptidase_N-like_N"/>
</dbReference>
<dbReference type="InterPro" id="IPR034016">
    <property type="entry name" value="M1_APN-typ"/>
</dbReference>
<keyword evidence="8 18" id="KW-0378">Hydrolase</keyword>
<evidence type="ECO:0000313" key="22">
    <source>
        <dbReference type="Proteomes" id="UP000050795"/>
    </source>
</evidence>
<dbReference type="InterPro" id="IPR024571">
    <property type="entry name" value="ERAP1-like_C_dom"/>
</dbReference>
<dbReference type="InterPro" id="IPR042097">
    <property type="entry name" value="Aminopeptidase_N-like_N_sf"/>
</dbReference>
<evidence type="ECO:0000256" key="11">
    <source>
        <dbReference type="ARBA" id="ARBA00022989"/>
    </source>
</evidence>
<dbReference type="GO" id="GO:0070006">
    <property type="term" value="F:metalloaminopeptidase activity"/>
    <property type="evidence" value="ECO:0007669"/>
    <property type="project" value="TreeGrafter"/>
</dbReference>
<evidence type="ECO:0000256" key="13">
    <source>
        <dbReference type="ARBA" id="ARBA00023157"/>
    </source>
</evidence>
<feature type="domain" description="Peptidase M1 membrane alanine aminopeptidase" evidence="19">
    <location>
        <begin position="229"/>
        <end position="451"/>
    </location>
</feature>
<evidence type="ECO:0000256" key="18">
    <source>
        <dbReference type="RuleBase" id="RU364040"/>
    </source>
</evidence>
<dbReference type="FunFam" id="2.60.40.1910:FF:000006">
    <property type="entry name" value="Aminopeptidase"/>
    <property type="match status" value="1"/>
</dbReference>
<dbReference type="Pfam" id="PF17900">
    <property type="entry name" value="Peptidase_M1_N"/>
    <property type="match status" value="1"/>
</dbReference>
<evidence type="ECO:0000256" key="15">
    <source>
        <dbReference type="PIRSR" id="PIRSR634016-1"/>
    </source>
</evidence>
<feature type="binding site" evidence="16">
    <location>
        <position position="324"/>
    </location>
    <ligand>
        <name>Zn(2+)</name>
        <dbReference type="ChEBI" id="CHEBI:29105"/>
        <note>catalytic</note>
    </ligand>
</feature>
<keyword evidence="22" id="KW-1185">Reference proteome</keyword>
<keyword evidence="4" id="KW-1003">Cell membrane</keyword>
<evidence type="ECO:0000259" key="20">
    <source>
        <dbReference type="Pfam" id="PF11838"/>
    </source>
</evidence>
<organism evidence="22 23">
    <name type="scientific">Trichobilharzia regenti</name>
    <name type="common">Nasal bird schistosome</name>
    <dbReference type="NCBI Taxonomy" id="157069"/>
    <lineage>
        <taxon>Eukaryota</taxon>
        <taxon>Metazoa</taxon>
        <taxon>Spiralia</taxon>
        <taxon>Lophotrochozoa</taxon>
        <taxon>Platyhelminthes</taxon>
        <taxon>Trematoda</taxon>
        <taxon>Digenea</taxon>
        <taxon>Strigeidida</taxon>
        <taxon>Schistosomatoidea</taxon>
        <taxon>Schistosomatidae</taxon>
        <taxon>Trichobilharzia</taxon>
    </lineage>
</organism>
<dbReference type="Pfam" id="PF01433">
    <property type="entry name" value="Peptidase_M1"/>
    <property type="match status" value="1"/>
</dbReference>
<sequence length="804" mass="93669">MFTEIELLSYFSEVERRYDADLFLKGTETSPNNITGVTTNEAVNKSSKNIRLPQTVFPRFYDLQLQVHIHGNADTKDSYFNGSVTIEIQCLAATAELFIHAYPNLNVSRDQIKIFSDDKEDSKKTEIPIQTISYDKDAEWYHIQLKDALQPNASYKLIFGQFNSSLNYEPLGFYLSRYAENGTYKYLASTQFESTYARRVFPCWDEPGFKAVFQFTVWARPEKIESARYALDIGRRILTFFEDYFGVPYPLPKMDLIAIPNFKHGAMENWGLITFRESALLWNPYTDSAELKEYVTVVVTHELSHQWFGNLVTMKWWNNLWLNEGFASFLEYTGTDFVQPHWKYDEQFIFNGLQRAMTSDASIESHPVINSANSPDEIEDIFDTITYSKGASLIRMMKSFLGDDVFLNGLKIYLQENKYKNTDEEDLWKALDRAVKSVNKDIDIKSIMDTWTKQMNYPILIVNRSDSNTFDFKQIHFYESSNDTLSPSPYNFTWKIPITYTTKDGSANEIIWMNNATLKMELNVMPNDWYIINIGQIGYYRVHYVDNNWELLIDELLKNYRSIPDSARPQIIGDLFHLANHGNVSFTTFLNLTKYLSQETQYVPWTTAGRALLYLDRMLLLDENYGDYQAYVRLLVNAAVRDVDWITMREDRNEEKHLLRGTLGEIACHVEHELCLHTARVLFTLWMSEPVTNPIPPGLRSAVYCTAIRFGGQAEWKFLRSQYNVNETEDVEKENILTGLSCSRDVWTMKLYFDWIKQDKQYWSAIPEFAVSPIGNRMLWDYVHEAVKSLKTGMENSTRSPTDM</sequence>
<evidence type="ECO:0000256" key="9">
    <source>
        <dbReference type="ARBA" id="ARBA00022833"/>
    </source>
</evidence>
<evidence type="ECO:0000313" key="23">
    <source>
        <dbReference type="WBParaSite" id="TREG1_58140.1"/>
    </source>
</evidence>
<keyword evidence="14" id="KW-0325">Glycoprotein</keyword>
<evidence type="ECO:0000256" key="5">
    <source>
        <dbReference type="ARBA" id="ARBA00022670"/>
    </source>
</evidence>
<reference evidence="22" key="1">
    <citation type="submission" date="2022-06" db="EMBL/GenBank/DDBJ databases">
        <authorList>
            <person name="Berger JAMES D."/>
            <person name="Berger JAMES D."/>
        </authorList>
    </citation>
    <scope>NUCLEOTIDE SEQUENCE [LARGE SCALE GENOMIC DNA]</scope>
</reference>
<keyword evidence="6" id="KW-0812">Transmembrane</keyword>
<evidence type="ECO:0000256" key="10">
    <source>
        <dbReference type="ARBA" id="ARBA00022968"/>
    </source>
</evidence>
<feature type="active site" description="Proton acceptor" evidence="15">
    <location>
        <position position="302"/>
    </location>
</feature>
<keyword evidence="11" id="KW-1133">Transmembrane helix</keyword>
<keyword evidence="18" id="KW-0482">Metalloprotease</keyword>
<evidence type="ECO:0000256" key="6">
    <source>
        <dbReference type="ARBA" id="ARBA00022692"/>
    </source>
</evidence>
<dbReference type="GO" id="GO:0006508">
    <property type="term" value="P:proteolysis"/>
    <property type="evidence" value="ECO:0007669"/>
    <property type="project" value="UniProtKB-KW"/>
</dbReference>
<dbReference type="GO" id="GO:0008270">
    <property type="term" value="F:zinc ion binding"/>
    <property type="evidence" value="ECO:0007669"/>
    <property type="project" value="UniProtKB-UniRule"/>
</dbReference>
<comment type="similarity">
    <text evidence="2 18">Belongs to the peptidase M1 family.</text>
</comment>
<dbReference type="InterPro" id="IPR014782">
    <property type="entry name" value="Peptidase_M1_dom"/>
</dbReference>
<dbReference type="InterPro" id="IPR050344">
    <property type="entry name" value="Peptidase_M1_aminopeptidases"/>
</dbReference>
<keyword evidence="9 16" id="KW-0862">Zinc</keyword>
<evidence type="ECO:0000259" key="21">
    <source>
        <dbReference type="Pfam" id="PF17900"/>
    </source>
</evidence>
<keyword evidence="3 18" id="KW-0031">Aminopeptidase</keyword>
<dbReference type="FunFam" id="1.10.390.10:FF:000016">
    <property type="entry name" value="Glutamyl aminopeptidase"/>
    <property type="match status" value="1"/>
</dbReference>
<reference evidence="23" key="2">
    <citation type="submission" date="2023-11" db="UniProtKB">
        <authorList>
            <consortium name="WormBaseParasite"/>
        </authorList>
    </citation>
    <scope>IDENTIFICATION</scope>
</reference>
<dbReference type="AlphaFoldDB" id="A0AA85K0M9"/>
<feature type="domain" description="Aminopeptidase N-like N-terminal" evidence="21">
    <location>
        <begin position="58"/>
        <end position="219"/>
    </location>
</feature>
<dbReference type="SUPFAM" id="SSF63737">
    <property type="entry name" value="Leukotriene A4 hydrolase N-terminal domain"/>
    <property type="match status" value="1"/>
</dbReference>
<dbReference type="CDD" id="cd09601">
    <property type="entry name" value="M1_APN-Q_like"/>
    <property type="match status" value="1"/>
</dbReference>
<feature type="domain" description="ERAP1-like C-terminal" evidence="20">
    <location>
        <begin position="529"/>
        <end position="794"/>
    </location>
</feature>
<accession>A0AA85K0M9</accession>
<protein>
    <recommendedName>
        <fullName evidence="18">Aminopeptidase</fullName>
        <ecNumber evidence="18">3.4.11.-</ecNumber>
    </recommendedName>
</protein>
<dbReference type="Proteomes" id="UP000050795">
    <property type="component" value="Unassembled WGS sequence"/>
</dbReference>
<keyword evidence="13" id="KW-1015">Disulfide bond</keyword>
<keyword evidence="7 16" id="KW-0479">Metal-binding</keyword>
<dbReference type="GO" id="GO:0005737">
    <property type="term" value="C:cytoplasm"/>
    <property type="evidence" value="ECO:0007669"/>
    <property type="project" value="TreeGrafter"/>
</dbReference>
<dbReference type="EC" id="3.4.11.-" evidence="18"/>
<dbReference type="PANTHER" id="PTHR11533">
    <property type="entry name" value="PROTEASE M1 ZINC METALLOPROTEASE"/>
    <property type="match status" value="1"/>
</dbReference>
<dbReference type="InterPro" id="IPR027268">
    <property type="entry name" value="Peptidase_M4/M1_CTD_sf"/>
</dbReference>
<dbReference type="Gene3D" id="1.25.50.20">
    <property type="match status" value="1"/>
</dbReference>
<evidence type="ECO:0000256" key="14">
    <source>
        <dbReference type="ARBA" id="ARBA00023180"/>
    </source>
</evidence>
<evidence type="ECO:0000256" key="3">
    <source>
        <dbReference type="ARBA" id="ARBA00022438"/>
    </source>
</evidence>
<dbReference type="WBParaSite" id="TREG1_58140.1">
    <property type="protein sequence ID" value="TREG1_58140.1"/>
    <property type="gene ID" value="TREG1_58140"/>
</dbReference>
<dbReference type="GO" id="GO:0005886">
    <property type="term" value="C:plasma membrane"/>
    <property type="evidence" value="ECO:0007669"/>
    <property type="project" value="UniProtKB-SubCell"/>
</dbReference>
<keyword evidence="10" id="KW-0735">Signal-anchor</keyword>